<keyword evidence="7 9" id="KW-0472">Membrane</keyword>
<sequence>MTSAARAHLLATTLLMGAATLATPVFAQVQGDNSGIRAGGATATQATTPGANAQGEVGMTTSEAAPVNDNSQGDIVVTGSLIKNPALIASAPVQVVGQEEIRLRQSNTAEDVLRTLPGATPSIGSAVNNGNGGASYVDLRGLGSFRNVVLIDGNRIAPSGLLGRVDLNNIPLALVERVDMLTGGAATTYGADAVSGVVNFITRSDFSGIDASVSNQITERGDGAYFRGDITIGANFDDGRGNAVFSVGYQQSDPVYQGDRPYSIQNYDSFSGASSGSGTTTPSVFTLGGRRQINPTTGALSTAVTPFNFNPYNIFQTPFERFNMYGAGHYAVSDTVEVYTRGLFSKNTVDTIIAPSGVFNSSVVVPLSNPYLPAAARSQFCTAAGITAAQCTAAAAATSPTDPNFRTITTNLSRRTTEVGPRISNYQTTIFDYRAGVKVGLTEGIKLDVSGGYGESENTQTLQGYVLTSRVRSAVYATNTTSCLGNAPQGAAITAGSGCVPLNIFGADGSITPAMTNYITGESTTTVRTSLAQARAVLNGDFGFASPFASDAIGFAAGGEYRKYRASQRSDTLAQTAGELGGAGGAAPNIDGGYEVSEGFGELIAPLIQDKPFFQSLTLEAGVRYSHYKILADSSPTFNTTTYKGGGSWEPATGLKLRGTYQRAVRAPNISELFSPVNTGLTNLSTDRCAGAAPVNNANLRAVCLAQGAPASTIGLITNPTAGQANITSGGNIALRPEKSDSYTLGVVIQPTSFIRGLSITVDYFNIKIKGAISQYAPGDLISACFDNLGAASATSPACLAISRNPVTGGLDGDPATTRGLVAAISNLGTVKTDGIDLNVTYRTPLIEGVKMALAFQGSWANSSTFQAAPGLINRECIGYYSINCGGAASAVAGGSGSIQPEFTWNTRATFTVDNNIDLSVLWRHIDGVRQEPDDIANGNGQAFAGNLSGGALAGQAVDFTRIPAYDYIDLATRIGVAENFDLTVTVANLFDKQPPLVGSTVGSTSFNSGNTYPSTYDALGRRFSVAARLHF</sequence>
<dbReference type="PANTHER" id="PTHR47234">
    <property type="match status" value="1"/>
</dbReference>
<evidence type="ECO:0000313" key="15">
    <source>
        <dbReference type="EMBL" id="PTW45136.1"/>
    </source>
</evidence>
<protein>
    <submittedName>
        <fullName evidence="15">TonB-dependent receptor-like protein</fullName>
    </submittedName>
</protein>
<keyword evidence="15" id="KW-0675">Receptor</keyword>
<dbReference type="InterPro" id="IPR037066">
    <property type="entry name" value="Plug_dom_sf"/>
</dbReference>
<dbReference type="PROSITE" id="PS01156">
    <property type="entry name" value="TONB_DEPENDENT_REC_2"/>
    <property type="match status" value="1"/>
</dbReference>
<dbReference type="InterPro" id="IPR010917">
    <property type="entry name" value="TonB_rcpt_CS"/>
</dbReference>
<evidence type="ECO:0000256" key="10">
    <source>
        <dbReference type="PROSITE-ProRule" id="PRU10144"/>
    </source>
</evidence>
<feature type="domain" description="TonB-dependent receptor-like beta-barrel" evidence="13">
    <location>
        <begin position="410"/>
        <end position="990"/>
    </location>
</feature>
<keyword evidence="8 9" id="KW-0998">Cell outer membrane</keyword>
<evidence type="ECO:0000256" key="12">
    <source>
        <dbReference type="SAM" id="SignalP"/>
    </source>
</evidence>
<name>A0A2T5U0U6_9SPHN</name>
<dbReference type="PANTHER" id="PTHR47234:SF2">
    <property type="entry name" value="TONB-DEPENDENT RECEPTOR"/>
    <property type="match status" value="1"/>
</dbReference>
<proteinExistence type="inferred from homology"/>
<keyword evidence="2 9" id="KW-0813">Transport</keyword>
<dbReference type="InterPro" id="IPR000531">
    <property type="entry name" value="Beta-barrel_TonB"/>
</dbReference>
<feature type="short sequence motif" description="TonB C-terminal box" evidence="10">
    <location>
        <begin position="1015"/>
        <end position="1032"/>
    </location>
</feature>
<dbReference type="Gene3D" id="2.170.130.10">
    <property type="entry name" value="TonB-dependent receptor, plug domain"/>
    <property type="match status" value="1"/>
</dbReference>
<comment type="similarity">
    <text evidence="9 11">Belongs to the TonB-dependent receptor family.</text>
</comment>
<feature type="signal peptide" evidence="12">
    <location>
        <begin position="1"/>
        <end position="27"/>
    </location>
</feature>
<dbReference type="InterPro" id="IPR036942">
    <property type="entry name" value="Beta-barrel_TonB_sf"/>
</dbReference>
<evidence type="ECO:0000256" key="11">
    <source>
        <dbReference type="RuleBase" id="RU003357"/>
    </source>
</evidence>
<evidence type="ECO:0000256" key="9">
    <source>
        <dbReference type="PROSITE-ProRule" id="PRU01360"/>
    </source>
</evidence>
<dbReference type="AlphaFoldDB" id="A0A2T5U0U6"/>
<keyword evidence="5 12" id="KW-0732">Signal</keyword>
<dbReference type="PROSITE" id="PS52016">
    <property type="entry name" value="TONB_DEPENDENT_REC_3"/>
    <property type="match status" value="1"/>
</dbReference>
<accession>A0A2T5U0U6</accession>
<dbReference type="Proteomes" id="UP000244013">
    <property type="component" value="Unassembled WGS sequence"/>
</dbReference>
<dbReference type="GO" id="GO:0009279">
    <property type="term" value="C:cell outer membrane"/>
    <property type="evidence" value="ECO:0007669"/>
    <property type="project" value="UniProtKB-SubCell"/>
</dbReference>
<evidence type="ECO:0000256" key="8">
    <source>
        <dbReference type="ARBA" id="ARBA00023237"/>
    </source>
</evidence>
<gene>
    <name evidence="15" type="ORF">C8J25_108230</name>
</gene>
<dbReference type="Pfam" id="PF07715">
    <property type="entry name" value="Plug"/>
    <property type="match status" value="1"/>
</dbReference>
<comment type="caution">
    <text evidence="15">The sequence shown here is derived from an EMBL/GenBank/DDBJ whole genome shotgun (WGS) entry which is preliminary data.</text>
</comment>
<keyword evidence="3 9" id="KW-1134">Transmembrane beta strand</keyword>
<dbReference type="GeneID" id="91007129"/>
<keyword evidence="6 11" id="KW-0798">TonB box</keyword>
<evidence type="ECO:0000256" key="3">
    <source>
        <dbReference type="ARBA" id="ARBA00022452"/>
    </source>
</evidence>
<feature type="chain" id="PRO_5015512932" evidence="12">
    <location>
        <begin position="28"/>
        <end position="1032"/>
    </location>
</feature>
<dbReference type="InterPro" id="IPR012910">
    <property type="entry name" value="Plug_dom"/>
</dbReference>
<dbReference type="SUPFAM" id="SSF56935">
    <property type="entry name" value="Porins"/>
    <property type="match status" value="1"/>
</dbReference>
<evidence type="ECO:0000259" key="13">
    <source>
        <dbReference type="Pfam" id="PF00593"/>
    </source>
</evidence>
<evidence type="ECO:0000256" key="5">
    <source>
        <dbReference type="ARBA" id="ARBA00022729"/>
    </source>
</evidence>
<dbReference type="InterPro" id="IPR039426">
    <property type="entry name" value="TonB-dep_rcpt-like"/>
</dbReference>
<dbReference type="EMBL" id="QAYE01000008">
    <property type="protein sequence ID" value="PTW45136.1"/>
    <property type="molecule type" value="Genomic_DNA"/>
</dbReference>
<reference evidence="15 16" key="1">
    <citation type="submission" date="2018-04" db="EMBL/GenBank/DDBJ databases">
        <title>Genomic Encyclopedia of Type Strains, Phase III (KMG-III): the genomes of soil and plant-associated and newly described type strains.</title>
        <authorList>
            <person name="Whitman W."/>
        </authorList>
    </citation>
    <scope>NUCLEOTIDE SEQUENCE [LARGE SCALE GENOMIC DNA]</scope>
    <source>
        <strain evidence="15 16">MA-olki</strain>
    </source>
</reference>
<dbReference type="Gene3D" id="2.40.170.20">
    <property type="entry name" value="TonB-dependent receptor, beta-barrel domain"/>
    <property type="match status" value="1"/>
</dbReference>
<feature type="domain" description="TonB-dependent receptor plug" evidence="14">
    <location>
        <begin position="90"/>
        <end position="197"/>
    </location>
</feature>
<evidence type="ECO:0000256" key="2">
    <source>
        <dbReference type="ARBA" id="ARBA00022448"/>
    </source>
</evidence>
<evidence type="ECO:0000256" key="1">
    <source>
        <dbReference type="ARBA" id="ARBA00004571"/>
    </source>
</evidence>
<dbReference type="OrthoDB" id="7051241at2"/>
<evidence type="ECO:0000256" key="7">
    <source>
        <dbReference type="ARBA" id="ARBA00023136"/>
    </source>
</evidence>
<evidence type="ECO:0000259" key="14">
    <source>
        <dbReference type="Pfam" id="PF07715"/>
    </source>
</evidence>
<evidence type="ECO:0000256" key="4">
    <source>
        <dbReference type="ARBA" id="ARBA00022692"/>
    </source>
</evidence>
<dbReference type="Pfam" id="PF00593">
    <property type="entry name" value="TonB_dep_Rec_b-barrel"/>
    <property type="match status" value="1"/>
</dbReference>
<evidence type="ECO:0000313" key="16">
    <source>
        <dbReference type="Proteomes" id="UP000244013"/>
    </source>
</evidence>
<dbReference type="RefSeq" id="WP_107955303.1">
    <property type="nucleotide sequence ID" value="NZ_QAYE01000008.1"/>
</dbReference>
<comment type="subcellular location">
    <subcellularLocation>
        <location evidence="1 9">Cell outer membrane</location>
        <topology evidence="1 9">Multi-pass membrane protein</topology>
    </subcellularLocation>
</comment>
<evidence type="ECO:0000256" key="6">
    <source>
        <dbReference type="ARBA" id="ARBA00023077"/>
    </source>
</evidence>
<keyword evidence="4 9" id="KW-0812">Transmembrane</keyword>
<organism evidence="15 16">
    <name type="scientific">Sphingomonas faeni</name>
    <dbReference type="NCBI Taxonomy" id="185950"/>
    <lineage>
        <taxon>Bacteria</taxon>
        <taxon>Pseudomonadati</taxon>
        <taxon>Pseudomonadota</taxon>
        <taxon>Alphaproteobacteria</taxon>
        <taxon>Sphingomonadales</taxon>
        <taxon>Sphingomonadaceae</taxon>
        <taxon>Sphingomonas</taxon>
    </lineage>
</organism>